<dbReference type="PANTHER" id="PTHR43464:SF19">
    <property type="entry name" value="UBIQUINONE BIOSYNTHESIS O-METHYLTRANSFERASE, MITOCHONDRIAL"/>
    <property type="match status" value="1"/>
</dbReference>
<comment type="caution">
    <text evidence="4">The sequence shown here is derived from an EMBL/GenBank/DDBJ whole genome shotgun (WGS) entry which is preliminary data.</text>
</comment>
<name>A0ABS9LCP9_9MICC</name>
<dbReference type="EMBL" id="JAKLTQ010000023">
    <property type="protein sequence ID" value="MCG2624303.1"/>
    <property type="molecule type" value="Genomic_DNA"/>
</dbReference>
<gene>
    <name evidence="4" type="ORF">LVY72_20645</name>
</gene>
<evidence type="ECO:0000313" key="5">
    <source>
        <dbReference type="Proteomes" id="UP001165368"/>
    </source>
</evidence>
<organism evidence="4 5">
    <name type="scientific">Arthrobacter hankyongi</name>
    <dbReference type="NCBI Taxonomy" id="2904801"/>
    <lineage>
        <taxon>Bacteria</taxon>
        <taxon>Bacillati</taxon>
        <taxon>Actinomycetota</taxon>
        <taxon>Actinomycetes</taxon>
        <taxon>Micrococcales</taxon>
        <taxon>Micrococcaceae</taxon>
        <taxon>Arthrobacter</taxon>
    </lineage>
</organism>
<dbReference type="PANTHER" id="PTHR43464">
    <property type="entry name" value="METHYLTRANSFERASE"/>
    <property type="match status" value="1"/>
</dbReference>
<sequence length="217" mass="23756">MDEDGRTGGDGRRDAARQPELTARLDALHARNPDPWGFETRFYEARKRALTLASLPRAAFVSGLEVGCSIGVLTAELAGRAERLLAVDVSAHAVAAARSRLAGHRHVRVEQLQVPAAWPPGGFDLVVVSEVGYYLTEQEILALADRILASLEPDGVVVLCHWRHPLEDSALDGDRVHELLRTRTGLAVLAEHCEEDFRLEVLVRPPAISVARREGLI</sequence>
<dbReference type="SUPFAM" id="SSF53335">
    <property type="entry name" value="S-adenosyl-L-methionine-dependent methyltransferases"/>
    <property type="match status" value="1"/>
</dbReference>
<proteinExistence type="predicted"/>
<evidence type="ECO:0000256" key="3">
    <source>
        <dbReference type="ARBA" id="ARBA00022691"/>
    </source>
</evidence>
<protein>
    <submittedName>
        <fullName evidence="4">Nodulation S family protein</fullName>
    </submittedName>
</protein>
<keyword evidence="2" id="KW-0808">Transferase</keyword>
<reference evidence="4" key="1">
    <citation type="submission" date="2022-01" db="EMBL/GenBank/DDBJ databases">
        <authorList>
            <person name="Jo J.-H."/>
            <person name="Im W.-T."/>
        </authorList>
    </citation>
    <scope>NUCLEOTIDE SEQUENCE</scope>
    <source>
        <strain evidence="4">I2-34</strain>
    </source>
</reference>
<dbReference type="Gene3D" id="3.40.50.150">
    <property type="entry name" value="Vaccinia Virus protein VP39"/>
    <property type="match status" value="1"/>
</dbReference>
<evidence type="ECO:0000256" key="2">
    <source>
        <dbReference type="ARBA" id="ARBA00022679"/>
    </source>
</evidence>
<evidence type="ECO:0000313" key="4">
    <source>
        <dbReference type="EMBL" id="MCG2624303.1"/>
    </source>
</evidence>
<keyword evidence="1" id="KW-0489">Methyltransferase</keyword>
<keyword evidence="3" id="KW-0949">S-adenosyl-L-methionine</keyword>
<dbReference type="InterPro" id="IPR008715">
    <property type="entry name" value="SAM-MeTfrase_NodS-like"/>
</dbReference>
<dbReference type="CDD" id="cd02440">
    <property type="entry name" value="AdoMet_MTases"/>
    <property type="match status" value="1"/>
</dbReference>
<dbReference type="Pfam" id="PF05401">
    <property type="entry name" value="NodS"/>
    <property type="match status" value="1"/>
</dbReference>
<accession>A0ABS9LCP9</accession>
<keyword evidence="5" id="KW-1185">Reference proteome</keyword>
<dbReference type="RefSeq" id="WP_237826044.1">
    <property type="nucleotide sequence ID" value="NZ_JAKLTQ010000023.1"/>
</dbReference>
<dbReference type="InterPro" id="IPR029063">
    <property type="entry name" value="SAM-dependent_MTases_sf"/>
</dbReference>
<dbReference type="Proteomes" id="UP001165368">
    <property type="component" value="Unassembled WGS sequence"/>
</dbReference>
<evidence type="ECO:0000256" key="1">
    <source>
        <dbReference type="ARBA" id="ARBA00022603"/>
    </source>
</evidence>